<organism evidence="1 2">
    <name type="scientific">Intoshia linei</name>
    <dbReference type="NCBI Taxonomy" id="1819745"/>
    <lineage>
        <taxon>Eukaryota</taxon>
        <taxon>Metazoa</taxon>
        <taxon>Spiralia</taxon>
        <taxon>Lophotrochozoa</taxon>
        <taxon>Mesozoa</taxon>
        <taxon>Orthonectida</taxon>
        <taxon>Rhopaluridae</taxon>
        <taxon>Intoshia</taxon>
    </lineage>
</organism>
<protein>
    <submittedName>
        <fullName evidence="1">Uncharacterized protein</fullName>
    </submittedName>
</protein>
<reference evidence="1 2" key="1">
    <citation type="submission" date="2016-04" db="EMBL/GenBank/DDBJ databases">
        <title>The genome of Intoshia linei affirms orthonectids as highly simplified spiralians.</title>
        <authorList>
            <person name="Mikhailov K.V."/>
            <person name="Slusarev G.S."/>
            <person name="Nikitin M.A."/>
            <person name="Logacheva M.D."/>
            <person name="Penin A."/>
            <person name="Aleoshin V."/>
            <person name="Panchin Y.V."/>
        </authorList>
    </citation>
    <scope>NUCLEOTIDE SEQUENCE [LARGE SCALE GENOMIC DNA]</scope>
    <source>
        <strain evidence="1">Intl2013</strain>
        <tissue evidence="1">Whole animal</tissue>
    </source>
</reference>
<gene>
    <name evidence="1" type="ORF">A3Q56_06312</name>
</gene>
<comment type="caution">
    <text evidence="1">The sequence shown here is derived from an EMBL/GenBank/DDBJ whole genome shotgun (WGS) entry which is preliminary data.</text>
</comment>
<evidence type="ECO:0000313" key="2">
    <source>
        <dbReference type="Proteomes" id="UP000078046"/>
    </source>
</evidence>
<proteinExistence type="predicted"/>
<dbReference type="AlphaFoldDB" id="A0A177AVC3"/>
<accession>A0A177AVC3</accession>
<evidence type="ECO:0000313" key="1">
    <source>
        <dbReference type="EMBL" id="OAF65957.1"/>
    </source>
</evidence>
<dbReference type="EMBL" id="LWCA01001086">
    <property type="protein sequence ID" value="OAF65957.1"/>
    <property type="molecule type" value="Genomic_DNA"/>
</dbReference>
<name>A0A177AVC3_9BILA</name>
<dbReference type="Proteomes" id="UP000078046">
    <property type="component" value="Unassembled WGS sequence"/>
</dbReference>
<sequence>MLRSDNELKKYLLFVGEWERVEILFSYFDPFKSTILFLSSKEFILISNDSLVYMDLFEHIKNFKEKKISWLDEAIPKLS</sequence>
<keyword evidence="2" id="KW-1185">Reference proteome</keyword>